<dbReference type="AlphaFoldDB" id="A0A1A8XR55"/>
<reference evidence="1 2" key="1">
    <citation type="submission" date="2016-06" db="EMBL/GenBank/DDBJ databases">
        <authorList>
            <person name="Kjaerup R.B."/>
            <person name="Dalgaard T.S."/>
            <person name="Juul-Madsen H.R."/>
        </authorList>
    </citation>
    <scope>NUCLEOTIDE SEQUENCE [LARGE SCALE GENOMIC DNA]</scope>
    <source>
        <strain evidence="1">2</strain>
    </source>
</reference>
<keyword evidence="2" id="KW-1185">Reference proteome</keyword>
<sequence length="70" mass="8042">MPLPGTRSSRPQVLRTPDGTRSWQFPIKTYCSDQQIREKLPIQCMTNAQWTTELSLTLPKTVVRFPNHAS</sequence>
<evidence type="ECO:0000313" key="1">
    <source>
        <dbReference type="EMBL" id="SBT07624.1"/>
    </source>
</evidence>
<dbReference type="Proteomes" id="UP000199600">
    <property type="component" value="Unassembled WGS sequence"/>
</dbReference>
<gene>
    <name evidence="1" type="ORF">PROAA_2290006</name>
</gene>
<name>A0A1A8XR55_9RHOO</name>
<organism evidence="1 2">
    <name type="scientific">Candidatus Propionivibrio aalborgensis</name>
    <dbReference type="NCBI Taxonomy" id="1860101"/>
    <lineage>
        <taxon>Bacteria</taxon>
        <taxon>Pseudomonadati</taxon>
        <taxon>Pseudomonadota</taxon>
        <taxon>Betaproteobacteria</taxon>
        <taxon>Rhodocyclales</taxon>
        <taxon>Rhodocyclaceae</taxon>
        <taxon>Propionivibrio</taxon>
    </lineage>
</organism>
<dbReference type="EMBL" id="FLQY01000145">
    <property type="protein sequence ID" value="SBT07624.1"/>
    <property type="molecule type" value="Genomic_DNA"/>
</dbReference>
<protein>
    <submittedName>
        <fullName evidence="1">Uncharacterized protein</fullName>
    </submittedName>
</protein>
<proteinExistence type="predicted"/>
<accession>A0A1A8XR55</accession>
<evidence type="ECO:0000313" key="2">
    <source>
        <dbReference type="Proteomes" id="UP000199600"/>
    </source>
</evidence>